<dbReference type="RefSeq" id="WP_077244296.1">
    <property type="nucleotide sequence ID" value="NZ_MUZR01000025.1"/>
</dbReference>
<dbReference type="OrthoDB" id="8452823at2"/>
<evidence type="ECO:0000313" key="2">
    <source>
        <dbReference type="EMBL" id="OOC10035.1"/>
    </source>
</evidence>
<accession>A0A1V2ZY90</accession>
<organism evidence="2 3">
    <name type="scientific">Thioalkalivibrio halophilus</name>
    <dbReference type="NCBI Taxonomy" id="252474"/>
    <lineage>
        <taxon>Bacteria</taxon>
        <taxon>Pseudomonadati</taxon>
        <taxon>Pseudomonadota</taxon>
        <taxon>Gammaproteobacteria</taxon>
        <taxon>Chromatiales</taxon>
        <taxon>Ectothiorhodospiraceae</taxon>
        <taxon>Thioalkalivibrio</taxon>
    </lineage>
</organism>
<dbReference type="EMBL" id="MUZR01000025">
    <property type="protein sequence ID" value="OOC10035.1"/>
    <property type="molecule type" value="Genomic_DNA"/>
</dbReference>
<dbReference type="AlphaFoldDB" id="A0A1V2ZY90"/>
<gene>
    <name evidence="2" type="ORF">B1A74_07860</name>
</gene>
<evidence type="ECO:0008006" key="4">
    <source>
        <dbReference type="Google" id="ProtNLM"/>
    </source>
</evidence>
<evidence type="ECO:0000313" key="3">
    <source>
        <dbReference type="Proteomes" id="UP000189177"/>
    </source>
</evidence>
<comment type="caution">
    <text evidence="2">The sequence shown here is derived from an EMBL/GenBank/DDBJ whole genome shotgun (WGS) entry which is preliminary data.</text>
</comment>
<feature type="region of interest" description="Disordered" evidence="1">
    <location>
        <begin position="94"/>
        <end position="115"/>
    </location>
</feature>
<sequence>MEQKRIHVRCLLERRADNLYAGYSLEFAIAAQGDSLEDVREQLHAMIQNHLEEVAASAEAGNLEEAKQLLRRKARPGVFLKFHWVRLMDWLRHNGQGPRDRQRFEEDADIPSAVA</sequence>
<dbReference type="Proteomes" id="UP000189177">
    <property type="component" value="Unassembled WGS sequence"/>
</dbReference>
<keyword evidence="3" id="KW-1185">Reference proteome</keyword>
<name>A0A1V2ZY90_9GAMM</name>
<reference evidence="2 3" key="1">
    <citation type="submission" date="2017-02" db="EMBL/GenBank/DDBJ databases">
        <title>Genomic diversity within the haloalkaliphilic genus Thioalkalivibrio.</title>
        <authorList>
            <person name="Ahn A.-C."/>
            <person name="Meier-Kolthoff J."/>
            <person name="Overmars L."/>
            <person name="Richter M."/>
            <person name="Woyke T."/>
            <person name="Sorokin D.Y."/>
            <person name="Muyzer G."/>
        </authorList>
    </citation>
    <scope>NUCLEOTIDE SEQUENCE [LARGE SCALE GENOMIC DNA]</scope>
    <source>
        <strain evidence="2 3">HL17</strain>
    </source>
</reference>
<protein>
    <recommendedName>
        <fullName evidence="4">DUF1902 domain-containing protein</fullName>
    </recommendedName>
</protein>
<evidence type="ECO:0000256" key="1">
    <source>
        <dbReference type="SAM" id="MobiDB-lite"/>
    </source>
</evidence>
<proteinExistence type="predicted"/>
<dbReference type="Gene3D" id="3.30.160.250">
    <property type="match status" value="1"/>
</dbReference>